<dbReference type="Pfam" id="PF22705">
    <property type="entry name" value="C2-set_3"/>
    <property type="match status" value="1"/>
</dbReference>
<dbReference type="PANTHER" id="PTHR24100">
    <property type="entry name" value="BUTYROPHILIN"/>
    <property type="match status" value="1"/>
</dbReference>
<dbReference type="RefSeq" id="XP_018087021.1">
    <property type="nucleotide sequence ID" value="XM_018231532.2"/>
</dbReference>
<proteinExistence type="predicted"/>
<dbReference type="InterPro" id="IPR053896">
    <property type="entry name" value="BTN3A2-like_Ig-C"/>
</dbReference>
<keyword evidence="2 6" id="KW-0812">Transmembrane</keyword>
<evidence type="ECO:0000256" key="4">
    <source>
        <dbReference type="ARBA" id="ARBA00023136"/>
    </source>
</evidence>
<evidence type="ECO:0000313" key="9">
    <source>
        <dbReference type="Proteomes" id="UP000186698"/>
    </source>
</evidence>
<name>A0A8J0TMK7_XENLA</name>
<evidence type="ECO:0000313" key="10">
    <source>
        <dbReference type="RefSeq" id="XP_018087021.1"/>
    </source>
</evidence>
<dbReference type="GO" id="GO:0001817">
    <property type="term" value="P:regulation of cytokine production"/>
    <property type="evidence" value="ECO:0007669"/>
    <property type="project" value="TreeGrafter"/>
</dbReference>
<dbReference type="GO" id="GO:0050852">
    <property type="term" value="P:T cell receptor signaling pathway"/>
    <property type="evidence" value="ECO:0007669"/>
    <property type="project" value="TreeGrafter"/>
</dbReference>
<feature type="chain" id="PRO_5035145944" evidence="7">
    <location>
        <begin position="25"/>
        <end position="225"/>
    </location>
</feature>
<gene>
    <name evidence="10" type="primary">LOC108699447</name>
</gene>
<dbReference type="PANTHER" id="PTHR24100:SF154">
    <property type="entry name" value="BUTYROPHILIN SUBFAMILY 3 MEMBER A3-LIKE"/>
    <property type="match status" value="1"/>
</dbReference>
<dbReference type="GO" id="GO:0005102">
    <property type="term" value="F:signaling receptor binding"/>
    <property type="evidence" value="ECO:0007669"/>
    <property type="project" value="TreeGrafter"/>
</dbReference>
<evidence type="ECO:0000256" key="3">
    <source>
        <dbReference type="ARBA" id="ARBA00022989"/>
    </source>
</evidence>
<dbReference type="Proteomes" id="UP000186698">
    <property type="component" value="Chromosome 8L"/>
</dbReference>
<dbReference type="InterPro" id="IPR013783">
    <property type="entry name" value="Ig-like_fold"/>
</dbReference>
<evidence type="ECO:0000256" key="1">
    <source>
        <dbReference type="ARBA" id="ARBA00004370"/>
    </source>
</evidence>
<dbReference type="FunFam" id="2.60.40.10:FF:000088">
    <property type="entry name" value="Butyrophilin subfamily 1 member A1"/>
    <property type="match status" value="1"/>
</dbReference>
<feature type="domain" description="Ig-like" evidence="8">
    <location>
        <begin position="64"/>
        <end position="151"/>
    </location>
</feature>
<keyword evidence="9" id="KW-1185">Reference proteome</keyword>
<keyword evidence="3 6" id="KW-1133">Transmembrane helix</keyword>
<sequence>MARLRLNIIFKLMVILATLHTSFADCSSKDFGRRSCGYISRKLLAMDKRKTDTEAQAPAFGKKPTIHTQENNEAPTGYKTRICESSGWYPEPKIQWTDSEENTLKSEDFVKYIDNITLYRVSSSIKQDDCSPATCRIRNERLDITRQKSVVISIGCWAAHHILRLVAVTAAVAILMCVVCYCWYTCKRKCCKKSKKTPKNPQKYRRLINLAEQPYVYNNRESWLL</sequence>
<feature type="signal peptide" evidence="7">
    <location>
        <begin position="1"/>
        <end position="24"/>
    </location>
</feature>
<keyword evidence="5" id="KW-0393">Immunoglobulin domain</keyword>
<evidence type="ECO:0000256" key="7">
    <source>
        <dbReference type="SAM" id="SignalP"/>
    </source>
</evidence>
<feature type="transmembrane region" description="Helical" evidence="6">
    <location>
        <begin position="162"/>
        <end position="186"/>
    </location>
</feature>
<dbReference type="Gene3D" id="2.60.40.10">
    <property type="entry name" value="Immunoglobulins"/>
    <property type="match status" value="1"/>
</dbReference>
<organism evidence="9 10">
    <name type="scientific">Xenopus laevis</name>
    <name type="common">African clawed frog</name>
    <dbReference type="NCBI Taxonomy" id="8355"/>
    <lineage>
        <taxon>Eukaryota</taxon>
        <taxon>Metazoa</taxon>
        <taxon>Chordata</taxon>
        <taxon>Craniata</taxon>
        <taxon>Vertebrata</taxon>
        <taxon>Euteleostomi</taxon>
        <taxon>Amphibia</taxon>
        <taxon>Batrachia</taxon>
        <taxon>Anura</taxon>
        <taxon>Pipoidea</taxon>
        <taxon>Pipidae</taxon>
        <taxon>Xenopodinae</taxon>
        <taxon>Xenopus</taxon>
        <taxon>Xenopus</taxon>
    </lineage>
</organism>
<accession>A0A8J0TMK7</accession>
<evidence type="ECO:0000256" key="6">
    <source>
        <dbReference type="SAM" id="Phobius"/>
    </source>
</evidence>
<reference evidence="10" key="1">
    <citation type="submission" date="2025-08" db="UniProtKB">
        <authorList>
            <consortium name="RefSeq"/>
        </authorList>
    </citation>
    <scope>IDENTIFICATION</scope>
    <source>
        <strain evidence="10">J_2021</strain>
        <tissue evidence="10">Erythrocytes</tissue>
    </source>
</reference>
<protein>
    <submittedName>
        <fullName evidence="10">Erythroid membrane-associated protein isoform X1</fullName>
    </submittedName>
</protein>
<dbReference type="AlphaFoldDB" id="A0A8J0TMK7"/>
<dbReference type="KEGG" id="xla:108699447"/>
<dbReference type="InterPro" id="IPR050504">
    <property type="entry name" value="IgSF_BTN/MOG"/>
</dbReference>
<dbReference type="PROSITE" id="PS50835">
    <property type="entry name" value="IG_LIKE"/>
    <property type="match status" value="1"/>
</dbReference>
<evidence type="ECO:0000259" key="8">
    <source>
        <dbReference type="PROSITE" id="PS50835"/>
    </source>
</evidence>
<dbReference type="OrthoDB" id="9986391at2759"/>
<evidence type="ECO:0000256" key="5">
    <source>
        <dbReference type="ARBA" id="ARBA00023319"/>
    </source>
</evidence>
<comment type="subcellular location">
    <subcellularLocation>
        <location evidence="1">Membrane</location>
    </subcellularLocation>
</comment>
<dbReference type="GeneID" id="108699447"/>
<dbReference type="GO" id="GO:0009897">
    <property type="term" value="C:external side of plasma membrane"/>
    <property type="evidence" value="ECO:0007669"/>
    <property type="project" value="TreeGrafter"/>
</dbReference>
<evidence type="ECO:0000256" key="2">
    <source>
        <dbReference type="ARBA" id="ARBA00022692"/>
    </source>
</evidence>
<keyword evidence="4 6" id="KW-0472">Membrane</keyword>
<keyword evidence="7" id="KW-0732">Signal</keyword>
<dbReference type="InterPro" id="IPR007110">
    <property type="entry name" value="Ig-like_dom"/>
</dbReference>